<evidence type="ECO:0000259" key="8">
    <source>
        <dbReference type="Pfam" id="PF00082"/>
    </source>
</evidence>
<organism evidence="9 10">
    <name type="scientific">Paraburkholderia terricola</name>
    <dbReference type="NCBI Taxonomy" id="169427"/>
    <lineage>
        <taxon>Bacteria</taxon>
        <taxon>Pseudomonadati</taxon>
        <taxon>Pseudomonadota</taxon>
        <taxon>Betaproteobacteria</taxon>
        <taxon>Burkholderiales</taxon>
        <taxon>Burkholderiaceae</taxon>
        <taxon>Paraburkholderia</taxon>
    </lineage>
</organism>
<dbReference type="Pfam" id="PF00082">
    <property type="entry name" value="Peptidase_S8"/>
    <property type="match status" value="1"/>
</dbReference>
<dbReference type="PROSITE" id="PS00137">
    <property type="entry name" value="SUBTILASE_HIS"/>
    <property type="match status" value="1"/>
</dbReference>
<gene>
    <name evidence="9" type="ORF">J2804_003705</name>
</gene>
<dbReference type="InterPro" id="IPR036852">
    <property type="entry name" value="Peptidase_S8/S53_dom_sf"/>
</dbReference>
<reference evidence="9 10" key="1">
    <citation type="submission" date="2023-07" db="EMBL/GenBank/DDBJ databases">
        <title>Sorghum-associated microbial communities from plants grown in Nebraska, USA.</title>
        <authorList>
            <person name="Schachtman D."/>
        </authorList>
    </citation>
    <scope>NUCLEOTIDE SEQUENCE [LARGE SCALE GENOMIC DNA]</scope>
    <source>
        <strain evidence="9 10">DS1316</strain>
    </source>
</reference>
<dbReference type="SUPFAM" id="SSF52743">
    <property type="entry name" value="Subtilisin-like"/>
    <property type="match status" value="1"/>
</dbReference>
<accession>A0ABU1LU79</accession>
<evidence type="ECO:0000313" key="9">
    <source>
        <dbReference type="EMBL" id="MDR6410283.1"/>
    </source>
</evidence>
<keyword evidence="7" id="KW-0472">Membrane</keyword>
<dbReference type="PROSITE" id="PS51892">
    <property type="entry name" value="SUBTILASE"/>
    <property type="match status" value="1"/>
</dbReference>
<dbReference type="PANTHER" id="PTHR43806:SF11">
    <property type="entry name" value="CEREVISIN-RELATED"/>
    <property type="match status" value="1"/>
</dbReference>
<protein>
    <recommendedName>
        <fullName evidence="8">Peptidase S8/S53 domain-containing protein</fullName>
    </recommendedName>
</protein>
<dbReference type="RefSeq" id="WP_310122437.1">
    <property type="nucleotide sequence ID" value="NZ_JAVDQV010000004.1"/>
</dbReference>
<feature type="active site" description="Charge relay system" evidence="5">
    <location>
        <position position="417"/>
    </location>
</feature>
<dbReference type="Proteomes" id="UP001264340">
    <property type="component" value="Unassembled WGS sequence"/>
</dbReference>
<keyword evidence="10" id="KW-1185">Reference proteome</keyword>
<evidence type="ECO:0000256" key="6">
    <source>
        <dbReference type="SAM" id="MobiDB-lite"/>
    </source>
</evidence>
<dbReference type="PRINTS" id="PR00723">
    <property type="entry name" value="SUBTILISIN"/>
</dbReference>
<dbReference type="InterPro" id="IPR022398">
    <property type="entry name" value="Peptidase_S8_His-AS"/>
</dbReference>
<keyword evidence="4 5" id="KW-0720">Serine protease</keyword>
<dbReference type="Gene3D" id="3.40.50.200">
    <property type="entry name" value="Peptidase S8/S53 domain"/>
    <property type="match status" value="1"/>
</dbReference>
<comment type="caution">
    <text evidence="9">The sequence shown here is derived from an EMBL/GenBank/DDBJ whole genome shotgun (WGS) entry which is preliminary data.</text>
</comment>
<evidence type="ECO:0000256" key="3">
    <source>
        <dbReference type="ARBA" id="ARBA00022801"/>
    </source>
</evidence>
<evidence type="ECO:0000256" key="5">
    <source>
        <dbReference type="PROSITE-ProRule" id="PRU01240"/>
    </source>
</evidence>
<evidence type="ECO:0000256" key="7">
    <source>
        <dbReference type="SAM" id="Phobius"/>
    </source>
</evidence>
<proteinExistence type="inferred from homology"/>
<dbReference type="EMBL" id="JAVDRP010000006">
    <property type="protein sequence ID" value="MDR6410283.1"/>
    <property type="molecule type" value="Genomic_DNA"/>
</dbReference>
<dbReference type="PROSITE" id="PS00136">
    <property type="entry name" value="SUBTILASE_ASP"/>
    <property type="match status" value="1"/>
</dbReference>
<dbReference type="InterPro" id="IPR000209">
    <property type="entry name" value="Peptidase_S8/S53_dom"/>
</dbReference>
<keyword evidence="3 5" id="KW-0378">Hydrolase</keyword>
<dbReference type="InterPro" id="IPR050131">
    <property type="entry name" value="Peptidase_S8_subtilisin-like"/>
</dbReference>
<evidence type="ECO:0000256" key="1">
    <source>
        <dbReference type="ARBA" id="ARBA00011073"/>
    </source>
</evidence>
<feature type="domain" description="Peptidase S8/S53" evidence="8">
    <location>
        <begin position="203"/>
        <end position="450"/>
    </location>
</feature>
<dbReference type="InterPro" id="IPR015500">
    <property type="entry name" value="Peptidase_S8_subtilisin-rel"/>
</dbReference>
<feature type="active site" description="Charge relay system" evidence="5">
    <location>
        <position position="212"/>
    </location>
</feature>
<comment type="similarity">
    <text evidence="1 5">Belongs to the peptidase S8 family.</text>
</comment>
<feature type="transmembrane region" description="Helical" evidence="7">
    <location>
        <begin position="35"/>
        <end position="55"/>
    </location>
</feature>
<evidence type="ECO:0000313" key="10">
    <source>
        <dbReference type="Proteomes" id="UP001264340"/>
    </source>
</evidence>
<sequence>MTPKDRSAPHPPYDASPAANGDERGTWAAQARRTLLCWLSLCAAFAMSACALVPATPDPAVATQQMKARPERMIVLAVVNPPETLMLRAGSTAAGYGAAGGYSPGGSARARVAALARQYGLREVSAWPIPSLKVHCAMLEIIGDTPREEVVARLAADSRVSLAQPLQTFDLLADAPAGNNDYTDLQQGFREIGAGAAQKVTRGDSVRVAVIDTGVDTTHPDLHDRIVSTRNFVDEDWTQFNRDLHGTAVAGVIAADRAGGAGGAGGADGKAGKAGIEGVAPHAKLIAVKACWQADNRSGPSRCNSFTLAEAIQSALEAHAQIINLSLGGPKDPLLTQLIELSVRKGVIVVGAVLPDGNLKAFPVGVPGVIAVDSARASARATNGPASDSTARVLYAPGHDILTLTPGGHYDFVSGSSFATANVTGTIALLLGLQPNLDARSIETLLDQTSGPSRQHVRVINACRAVEALHHTCVEAAR</sequence>
<dbReference type="PANTHER" id="PTHR43806">
    <property type="entry name" value="PEPTIDASE S8"/>
    <property type="match status" value="1"/>
</dbReference>
<feature type="region of interest" description="Disordered" evidence="6">
    <location>
        <begin position="1"/>
        <end position="25"/>
    </location>
</feature>
<evidence type="ECO:0000256" key="2">
    <source>
        <dbReference type="ARBA" id="ARBA00022670"/>
    </source>
</evidence>
<keyword evidence="7" id="KW-1133">Transmembrane helix</keyword>
<dbReference type="InterPro" id="IPR023827">
    <property type="entry name" value="Peptidase_S8_Asp-AS"/>
</dbReference>
<name>A0ABU1LU79_9BURK</name>
<keyword evidence="2 5" id="KW-0645">Protease</keyword>
<feature type="active site" description="Charge relay system" evidence="5">
    <location>
        <position position="245"/>
    </location>
</feature>
<keyword evidence="7" id="KW-0812">Transmembrane</keyword>
<evidence type="ECO:0000256" key="4">
    <source>
        <dbReference type="ARBA" id="ARBA00022825"/>
    </source>
</evidence>